<dbReference type="CDD" id="cd09274">
    <property type="entry name" value="RNase_HI_RT_Ty3"/>
    <property type="match status" value="1"/>
</dbReference>
<keyword evidence="1" id="KW-0808">Transferase</keyword>
<dbReference type="VEuPathDB" id="MicrosporidiaDB:M153_10190000914"/>
<dbReference type="Proteomes" id="UP000051530">
    <property type="component" value="Unassembled WGS sequence"/>
</dbReference>
<protein>
    <submittedName>
        <fullName evidence="8">Putative LTR transposable element</fullName>
    </submittedName>
</protein>
<dbReference type="AlphaFoldDB" id="A0A0R0LZK4"/>
<dbReference type="InterPro" id="IPR036397">
    <property type="entry name" value="RNaseH_sf"/>
</dbReference>
<keyword evidence="3" id="KW-0540">Nuclease</keyword>
<dbReference type="EMBL" id="LGUB01001134">
    <property type="protein sequence ID" value="KRH92183.1"/>
    <property type="molecule type" value="Genomic_DNA"/>
</dbReference>
<evidence type="ECO:0000256" key="2">
    <source>
        <dbReference type="ARBA" id="ARBA00022695"/>
    </source>
</evidence>
<evidence type="ECO:0000256" key="3">
    <source>
        <dbReference type="ARBA" id="ARBA00022722"/>
    </source>
</evidence>
<evidence type="ECO:0000313" key="8">
    <source>
        <dbReference type="EMBL" id="KRH92183.1"/>
    </source>
</evidence>
<dbReference type="PANTHER" id="PTHR37984:SF5">
    <property type="entry name" value="PROTEIN NYNRIN-LIKE"/>
    <property type="match status" value="1"/>
</dbReference>
<dbReference type="OrthoDB" id="3018369at2759"/>
<dbReference type="InterPro" id="IPR050951">
    <property type="entry name" value="Retrovirus_Pol_polyprotein"/>
</dbReference>
<gene>
    <name evidence="8" type="ORF">M153_10190000914</name>
</gene>
<dbReference type="Gene3D" id="3.30.420.10">
    <property type="entry name" value="Ribonuclease H-like superfamily/Ribonuclease H"/>
    <property type="match status" value="1"/>
</dbReference>
<comment type="caution">
    <text evidence="8">The sequence shown here is derived from an EMBL/GenBank/DDBJ whole genome shotgun (WGS) entry which is preliminary data.</text>
</comment>
<dbReference type="GO" id="GO:0004519">
    <property type="term" value="F:endonuclease activity"/>
    <property type="evidence" value="ECO:0007669"/>
    <property type="project" value="UniProtKB-KW"/>
</dbReference>
<keyword evidence="5" id="KW-0378">Hydrolase</keyword>
<keyword evidence="4" id="KW-0255">Endonuclease</keyword>
<dbReference type="Gene3D" id="3.10.20.370">
    <property type="match status" value="1"/>
</dbReference>
<dbReference type="InterPro" id="IPR043502">
    <property type="entry name" value="DNA/RNA_pol_sf"/>
</dbReference>
<evidence type="ECO:0000259" key="7">
    <source>
        <dbReference type="Pfam" id="PF17917"/>
    </source>
</evidence>
<dbReference type="GO" id="GO:0003676">
    <property type="term" value="F:nucleic acid binding"/>
    <property type="evidence" value="ECO:0007669"/>
    <property type="project" value="InterPro"/>
</dbReference>
<dbReference type="GO" id="GO:0003964">
    <property type="term" value="F:RNA-directed DNA polymerase activity"/>
    <property type="evidence" value="ECO:0007669"/>
    <property type="project" value="UniProtKB-KW"/>
</dbReference>
<keyword evidence="6" id="KW-0695">RNA-directed DNA polymerase</keyword>
<dbReference type="SUPFAM" id="SSF56672">
    <property type="entry name" value="DNA/RNA polymerases"/>
    <property type="match status" value="1"/>
</dbReference>
<dbReference type="SUPFAM" id="SSF53098">
    <property type="entry name" value="Ribonuclease H-like"/>
    <property type="match status" value="1"/>
</dbReference>
<evidence type="ECO:0000313" key="9">
    <source>
        <dbReference type="Proteomes" id="UP000051530"/>
    </source>
</evidence>
<name>A0A0R0LZK4_9MICR</name>
<keyword evidence="2" id="KW-0548">Nucleotidyltransferase</keyword>
<feature type="non-terminal residue" evidence="8">
    <location>
        <position position="1"/>
    </location>
</feature>
<dbReference type="InterPro" id="IPR041373">
    <property type="entry name" value="RT_RNaseH"/>
</dbReference>
<evidence type="ECO:0000256" key="1">
    <source>
        <dbReference type="ARBA" id="ARBA00022679"/>
    </source>
</evidence>
<dbReference type="InterPro" id="IPR012337">
    <property type="entry name" value="RNaseH-like_sf"/>
</dbReference>
<dbReference type="Pfam" id="PF17917">
    <property type="entry name" value="RT_RNaseH"/>
    <property type="match status" value="1"/>
</dbReference>
<evidence type="ECO:0000256" key="5">
    <source>
        <dbReference type="ARBA" id="ARBA00022801"/>
    </source>
</evidence>
<feature type="non-terminal residue" evidence="8">
    <location>
        <position position="304"/>
    </location>
</feature>
<proteinExistence type="predicted"/>
<accession>A0A0R0LZK4</accession>
<evidence type="ECO:0000256" key="6">
    <source>
        <dbReference type="ARBA" id="ARBA00022918"/>
    </source>
</evidence>
<evidence type="ECO:0000256" key="4">
    <source>
        <dbReference type="ARBA" id="ARBA00022759"/>
    </source>
</evidence>
<dbReference type="PANTHER" id="PTHR37984">
    <property type="entry name" value="PROTEIN CBG26694"/>
    <property type="match status" value="1"/>
</dbReference>
<organism evidence="8 9">
    <name type="scientific">Pseudoloma neurophilia</name>
    <dbReference type="NCBI Taxonomy" id="146866"/>
    <lineage>
        <taxon>Eukaryota</taxon>
        <taxon>Fungi</taxon>
        <taxon>Fungi incertae sedis</taxon>
        <taxon>Microsporidia</taxon>
        <taxon>Pseudoloma</taxon>
    </lineage>
</organism>
<keyword evidence="9" id="KW-1185">Reference proteome</keyword>
<sequence length="304" mass="35593">LMLPLTDLLRNCKREIKWTEKYELVRQQIFDGIQDNILLHHPDYSRPFELHTDASERGIGAVLLQDGKIIGIFSKKLNDTETNYTMVEKEMYAIVKALEKFRDIVWGSRILIRTDSRNNTFNKNTYGTRAQRWKSLLSEFDYELLHIPGNLNTGADFMSRLYTTTSHENITMEEDIMQLHNKLVHSGADRFHQTIRQTGRPPCTREKIRENLKKCELCQYNKKSKSKVGKKYCNLHSKYPFQDISMDIYGPLIDEATDEPTEKYVLRIIDRCTRNCKLIALQNITSKTVTEVLESEWCNLYGEP</sequence>
<reference evidence="8 9" key="1">
    <citation type="submission" date="2015-07" db="EMBL/GenBank/DDBJ databases">
        <title>The genome of Pseudoloma neurophilia, a relevant intracellular parasite of the zebrafish.</title>
        <authorList>
            <person name="Ndikumana S."/>
            <person name="Pelin A."/>
            <person name="Sanders J."/>
            <person name="Corradi N."/>
        </authorList>
    </citation>
    <scope>NUCLEOTIDE SEQUENCE [LARGE SCALE GENOMIC DNA]</scope>
    <source>
        <strain evidence="8 9">MK1</strain>
    </source>
</reference>
<feature type="domain" description="Reverse transcriptase RNase H-like" evidence="7">
    <location>
        <begin position="43"/>
        <end position="140"/>
    </location>
</feature>
<dbReference type="GO" id="GO:0016787">
    <property type="term" value="F:hydrolase activity"/>
    <property type="evidence" value="ECO:0007669"/>
    <property type="project" value="UniProtKB-KW"/>
</dbReference>